<dbReference type="InterPro" id="IPR036515">
    <property type="entry name" value="Transposase_17_sf"/>
</dbReference>
<dbReference type="PANTHER" id="PTHR36966:SF1">
    <property type="entry name" value="REP-ASSOCIATED TYROSINE TRANSPOSASE"/>
    <property type="match status" value="1"/>
</dbReference>
<reference evidence="2 3" key="1">
    <citation type="submission" date="2019-09" db="EMBL/GenBank/DDBJ databases">
        <title>Genome sequence and assembly of Adhaeribacter sp.</title>
        <authorList>
            <person name="Chhetri G."/>
        </authorList>
    </citation>
    <scope>NUCLEOTIDE SEQUENCE [LARGE SCALE GENOMIC DNA]</scope>
    <source>
        <strain evidence="2 3">DK36</strain>
    </source>
</reference>
<dbReference type="Gene3D" id="3.30.70.1290">
    <property type="entry name" value="Transposase IS200-like"/>
    <property type="match status" value="1"/>
</dbReference>
<comment type="caution">
    <text evidence="2">The sequence shown here is derived from an EMBL/GenBank/DDBJ whole genome shotgun (WGS) entry which is preliminary data.</text>
</comment>
<name>A0A5M6DPB5_9BACT</name>
<evidence type="ECO:0000259" key="1">
    <source>
        <dbReference type="SMART" id="SM01321"/>
    </source>
</evidence>
<dbReference type="Proteomes" id="UP000323426">
    <property type="component" value="Unassembled WGS sequence"/>
</dbReference>
<dbReference type="InterPro" id="IPR002686">
    <property type="entry name" value="Transposase_17"/>
</dbReference>
<feature type="domain" description="Transposase IS200-like" evidence="1">
    <location>
        <begin position="2"/>
        <end position="133"/>
    </location>
</feature>
<gene>
    <name evidence="2" type="ORF">F0145_01610</name>
</gene>
<sequence>MITEHPQFFTATILEWKHLLKPDKYKDIVIGSLKFLVQHERIFLYGFVLMPNHIHVIWQMREHVKSADVQRDFLKYTAQQTKFDLQQNHPAVLERFRVKVKDRSYQIWEHRPLSVPLWSTKVLEQKLDYIHRNPVQEKWQLVDLPENYYYSSARFYLLNVDDWGFITHYGE</sequence>
<dbReference type="GO" id="GO:0043565">
    <property type="term" value="F:sequence-specific DNA binding"/>
    <property type="evidence" value="ECO:0007669"/>
    <property type="project" value="TreeGrafter"/>
</dbReference>
<dbReference type="EMBL" id="VWSF01000001">
    <property type="protein sequence ID" value="KAA5549318.1"/>
    <property type="molecule type" value="Genomic_DNA"/>
</dbReference>
<keyword evidence="3" id="KW-1185">Reference proteome</keyword>
<evidence type="ECO:0000313" key="3">
    <source>
        <dbReference type="Proteomes" id="UP000323426"/>
    </source>
</evidence>
<accession>A0A5M6DPB5</accession>
<dbReference type="SUPFAM" id="SSF143422">
    <property type="entry name" value="Transposase IS200-like"/>
    <property type="match status" value="1"/>
</dbReference>
<protein>
    <submittedName>
        <fullName evidence="2">Transposase</fullName>
    </submittedName>
</protein>
<dbReference type="GO" id="GO:0006313">
    <property type="term" value="P:DNA transposition"/>
    <property type="evidence" value="ECO:0007669"/>
    <property type="project" value="InterPro"/>
</dbReference>
<dbReference type="GO" id="GO:0004803">
    <property type="term" value="F:transposase activity"/>
    <property type="evidence" value="ECO:0007669"/>
    <property type="project" value="InterPro"/>
</dbReference>
<dbReference type="SMART" id="SM01321">
    <property type="entry name" value="Y1_Tnp"/>
    <property type="match status" value="1"/>
</dbReference>
<dbReference type="InterPro" id="IPR052715">
    <property type="entry name" value="RAYT_transposase"/>
</dbReference>
<dbReference type="RefSeq" id="WP_150086314.1">
    <property type="nucleotide sequence ID" value="NZ_VWSF01000001.1"/>
</dbReference>
<proteinExistence type="predicted"/>
<evidence type="ECO:0000313" key="2">
    <source>
        <dbReference type="EMBL" id="KAA5549318.1"/>
    </source>
</evidence>
<dbReference type="AlphaFoldDB" id="A0A5M6DPB5"/>
<organism evidence="2 3">
    <name type="scientific">Adhaeribacter rhizoryzae</name>
    <dbReference type="NCBI Taxonomy" id="2607907"/>
    <lineage>
        <taxon>Bacteria</taxon>
        <taxon>Pseudomonadati</taxon>
        <taxon>Bacteroidota</taxon>
        <taxon>Cytophagia</taxon>
        <taxon>Cytophagales</taxon>
        <taxon>Hymenobacteraceae</taxon>
        <taxon>Adhaeribacter</taxon>
    </lineage>
</organism>
<dbReference type="PANTHER" id="PTHR36966">
    <property type="entry name" value="REP-ASSOCIATED TYROSINE TRANSPOSASE"/>
    <property type="match status" value="1"/>
</dbReference>